<accession>A0A158BPX1</accession>
<dbReference type="InterPro" id="IPR002104">
    <property type="entry name" value="Integrase_catalytic"/>
</dbReference>
<keyword evidence="5" id="KW-1185">Reference proteome</keyword>
<dbReference type="GO" id="GO:0006310">
    <property type="term" value="P:DNA recombination"/>
    <property type="evidence" value="ECO:0007669"/>
    <property type="project" value="UniProtKB-KW"/>
</dbReference>
<feature type="domain" description="Tyr recombinase" evidence="3">
    <location>
        <begin position="288"/>
        <end position="485"/>
    </location>
</feature>
<dbReference type="InterPro" id="IPR011010">
    <property type="entry name" value="DNA_brk_join_enz"/>
</dbReference>
<comment type="caution">
    <text evidence="4">The sequence shown here is derived from an EMBL/GenBank/DDBJ whole genome shotgun (WGS) entry which is preliminary data.</text>
</comment>
<name>A0A158BPX1_9BURK</name>
<evidence type="ECO:0000259" key="3">
    <source>
        <dbReference type="Pfam" id="PF00589"/>
    </source>
</evidence>
<dbReference type="GO" id="GO:0003677">
    <property type="term" value="F:DNA binding"/>
    <property type="evidence" value="ECO:0007669"/>
    <property type="project" value="InterPro"/>
</dbReference>
<proteinExistence type="predicted"/>
<keyword evidence="1" id="KW-0229">DNA integration</keyword>
<evidence type="ECO:0000313" key="5">
    <source>
        <dbReference type="Proteomes" id="UP000054870"/>
    </source>
</evidence>
<dbReference type="Proteomes" id="UP000054870">
    <property type="component" value="Unassembled WGS sequence"/>
</dbReference>
<dbReference type="InterPro" id="IPR050090">
    <property type="entry name" value="Tyrosine_recombinase_XerCD"/>
</dbReference>
<dbReference type="EMBL" id="FCOF02000017">
    <property type="protein sequence ID" value="SAK72128.1"/>
    <property type="molecule type" value="Genomic_DNA"/>
</dbReference>
<protein>
    <submittedName>
        <fullName evidence="4">Phage integrase family protein</fullName>
    </submittedName>
</protein>
<dbReference type="PANTHER" id="PTHR30349">
    <property type="entry name" value="PHAGE INTEGRASE-RELATED"/>
    <property type="match status" value="1"/>
</dbReference>
<dbReference type="SUPFAM" id="SSF56349">
    <property type="entry name" value="DNA breaking-rejoining enzymes"/>
    <property type="match status" value="1"/>
</dbReference>
<dbReference type="AlphaFoldDB" id="A0A158BPX1"/>
<sequence length="516" mass="58440">MRCKASLEHIWSGSLPRLMGLPRRPSEAAHQIRIAARAPPFLSRAKWIRQTAYYGLRRPSRFPSPERCRVARIGSARTAHSLLSTSSFCHSGPGLTMARLDYIQYQYYEASLDDAGELVWIRLSDKPPIARLPQLYWENHSGWDEANAWSLERAEAVDDETVKRTMKHMCVYANFLESTNTDWRHFPVRRDQQVLRRFRKHLIDQRDEGTLASSTASNCMSTVIQFYRFADLHNLIGNSAPMWKDRLAVIPYHDTAGFKRTAVRLSSDLSIPNRNSIGLTLEDGLLPLHADHMNRLVAHTAKHETEELHLMLSTGFFTGGRVGTVTTLTVTSLLTAREDPHTPGIFLLPVGPGTGIATKGSVKGDMMVPKAVLDDLKRYSLSTKRLLREAKAGPKHKNLLFLTRTGRPYSVATVDRLIQEMRRRAVNSGMRFMVNFKFHQSRATFGTWLLDVLLSSGASPAEAIGIVRDAMLHKNESTTYRYIKFRKATRAKQNAAIAFNEAFTGFRNRDWDSEDA</sequence>
<dbReference type="Gene3D" id="1.10.443.10">
    <property type="entry name" value="Intergrase catalytic core"/>
    <property type="match status" value="1"/>
</dbReference>
<dbReference type="GO" id="GO:0015074">
    <property type="term" value="P:DNA integration"/>
    <property type="evidence" value="ECO:0007669"/>
    <property type="project" value="UniProtKB-KW"/>
</dbReference>
<evidence type="ECO:0000256" key="2">
    <source>
        <dbReference type="ARBA" id="ARBA00023172"/>
    </source>
</evidence>
<evidence type="ECO:0000313" key="4">
    <source>
        <dbReference type="EMBL" id="SAK72128.1"/>
    </source>
</evidence>
<gene>
    <name evidence="4" type="ORF">AWB75_03837</name>
</gene>
<keyword evidence="2" id="KW-0233">DNA recombination</keyword>
<evidence type="ECO:0000256" key="1">
    <source>
        <dbReference type="ARBA" id="ARBA00022908"/>
    </source>
</evidence>
<dbReference type="CDD" id="cd00397">
    <property type="entry name" value="DNA_BRE_C"/>
    <property type="match status" value="1"/>
</dbReference>
<dbReference type="Pfam" id="PF00589">
    <property type="entry name" value="Phage_integrase"/>
    <property type="match status" value="1"/>
</dbReference>
<reference evidence="4" key="1">
    <citation type="submission" date="2016-01" db="EMBL/GenBank/DDBJ databases">
        <authorList>
            <person name="Peeters C."/>
        </authorList>
    </citation>
    <scope>NUCLEOTIDE SEQUENCE [LARGE SCALE GENOMIC DNA]</scope>
    <source>
        <strain evidence="4">LMG 29318</strain>
    </source>
</reference>
<dbReference type="PANTHER" id="PTHR30349:SF64">
    <property type="entry name" value="PROPHAGE INTEGRASE INTD-RELATED"/>
    <property type="match status" value="1"/>
</dbReference>
<organism evidence="4 5">
    <name type="scientific">Caballeronia catudaia</name>
    <dbReference type="NCBI Taxonomy" id="1777136"/>
    <lineage>
        <taxon>Bacteria</taxon>
        <taxon>Pseudomonadati</taxon>
        <taxon>Pseudomonadota</taxon>
        <taxon>Betaproteobacteria</taxon>
        <taxon>Burkholderiales</taxon>
        <taxon>Burkholderiaceae</taxon>
        <taxon>Caballeronia</taxon>
    </lineage>
</organism>
<dbReference type="InterPro" id="IPR013762">
    <property type="entry name" value="Integrase-like_cat_sf"/>
</dbReference>